<dbReference type="AlphaFoldDB" id="A0A2J6PXS6"/>
<proteinExistence type="predicted"/>
<evidence type="ECO:0000313" key="3">
    <source>
        <dbReference type="Proteomes" id="UP000235672"/>
    </source>
</evidence>
<gene>
    <name evidence="2" type="ORF">NA56DRAFT_222075</name>
</gene>
<sequence>MHASSMPIHLILPACPPALLARFGHNPNQPLSDLHAIVTHHVHMYNQTRKPGGIEQEKKKDQILGIFRKRLKSPWFHELTRAEGHGYQLGIKSKCEEKQNKLLFPSRSCFLTQCFLGRKQWPESKRSNATQMRPFRARNDAKQESKKTTLKSKCCCYEQATLLPMPMLSVPHVCFYAKKAKTMMLWL</sequence>
<evidence type="ECO:0000313" key="2">
    <source>
        <dbReference type="EMBL" id="PMD18839.1"/>
    </source>
</evidence>
<feature type="region of interest" description="Disordered" evidence="1">
    <location>
        <begin position="125"/>
        <end position="144"/>
    </location>
</feature>
<protein>
    <submittedName>
        <fullName evidence="2">Uncharacterized protein</fullName>
    </submittedName>
</protein>
<accession>A0A2J6PXS6</accession>
<dbReference type="Proteomes" id="UP000235672">
    <property type="component" value="Unassembled WGS sequence"/>
</dbReference>
<dbReference type="EMBL" id="KZ613492">
    <property type="protein sequence ID" value="PMD18839.1"/>
    <property type="molecule type" value="Genomic_DNA"/>
</dbReference>
<evidence type="ECO:0000256" key="1">
    <source>
        <dbReference type="SAM" id="MobiDB-lite"/>
    </source>
</evidence>
<keyword evidence="3" id="KW-1185">Reference proteome</keyword>
<reference evidence="2 3" key="1">
    <citation type="submission" date="2016-05" db="EMBL/GenBank/DDBJ databases">
        <title>A degradative enzymes factory behind the ericoid mycorrhizal symbiosis.</title>
        <authorList>
            <consortium name="DOE Joint Genome Institute"/>
            <person name="Martino E."/>
            <person name="Morin E."/>
            <person name="Grelet G."/>
            <person name="Kuo A."/>
            <person name="Kohler A."/>
            <person name="Daghino S."/>
            <person name="Barry K."/>
            <person name="Choi C."/>
            <person name="Cichocki N."/>
            <person name="Clum A."/>
            <person name="Copeland A."/>
            <person name="Hainaut M."/>
            <person name="Haridas S."/>
            <person name="Labutti K."/>
            <person name="Lindquist E."/>
            <person name="Lipzen A."/>
            <person name="Khouja H.-R."/>
            <person name="Murat C."/>
            <person name="Ohm R."/>
            <person name="Olson A."/>
            <person name="Spatafora J."/>
            <person name="Veneault-Fourrey C."/>
            <person name="Henrissat B."/>
            <person name="Grigoriev I."/>
            <person name="Martin F."/>
            <person name="Perotto S."/>
        </authorList>
    </citation>
    <scope>NUCLEOTIDE SEQUENCE [LARGE SCALE GENOMIC DNA]</scope>
    <source>
        <strain evidence="2 3">UAMH 7357</strain>
    </source>
</reference>
<name>A0A2J6PXS6_9HELO</name>
<organism evidence="2 3">
    <name type="scientific">Hyaloscypha hepaticicola</name>
    <dbReference type="NCBI Taxonomy" id="2082293"/>
    <lineage>
        <taxon>Eukaryota</taxon>
        <taxon>Fungi</taxon>
        <taxon>Dikarya</taxon>
        <taxon>Ascomycota</taxon>
        <taxon>Pezizomycotina</taxon>
        <taxon>Leotiomycetes</taxon>
        <taxon>Helotiales</taxon>
        <taxon>Hyaloscyphaceae</taxon>
        <taxon>Hyaloscypha</taxon>
    </lineage>
</organism>